<dbReference type="InterPro" id="IPR036388">
    <property type="entry name" value="WH-like_DNA-bd_sf"/>
</dbReference>
<evidence type="ECO:0000259" key="5">
    <source>
        <dbReference type="SMART" id="SM00862"/>
    </source>
</evidence>
<dbReference type="InterPro" id="IPR027417">
    <property type="entry name" value="P-loop_NTPase"/>
</dbReference>
<feature type="domain" description="OmpR/PhoB-type" evidence="5">
    <location>
        <begin position="26"/>
        <end position="100"/>
    </location>
</feature>
<reference evidence="7" key="1">
    <citation type="submission" date="2021-04" db="EMBL/GenBank/DDBJ databases">
        <title>Dactylosporangium aurantiacum NRRL B-8018 full assembly.</title>
        <authorList>
            <person name="Hartkoorn R.C."/>
            <person name="Beaudoing E."/>
            <person name="Hot D."/>
        </authorList>
    </citation>
    <scope>NUCLEOTIDE SEQUENCE</scope>
    <source>
        <strain evidence="7">NRRL B-8018</strain>
    </source>
</reference>
<dbReference type="InterPro" id="IPR019734">
    <property type="entry name" value="TPR_rpt"/>
</dbReference>
<dbReference type="InterPro" id="IPR005158">
    <property type="entry name" value="BTAD"/>
</dbReference>
<dbReference type="GO" id="GO:0043531">
    <property type="term" value="F:ADP binding"/>
    <property type="evidence" value="ECO:0007669"/>
    <property type="project" value="InterPro"/>
</dbReference>
<feature type="domain" description="Bacterial transcriptional activator" evidence="6">
    <location>
        <begin position="107"/>
        <end position="247"/>
    </location>
</feature>
<dbReference type="InterPro" id="IPR001867">
    <property type="entry name" value="OmpR/PhoB-type_DNA-bd"/>
</dbReference>
<dbReference type="Proteomes" id="UP001058003">
    <property type="component" value="Chromosome"/>
</dbReference>
<dbReference type="SUPFAM" id="SSF48452">
    <property type="entry name" value="TPR-like"/>
    <property type="match status" value="3"/>
</dbReference>
<dbReference type="OrthoDB" id="7628974at2"/>
<dbReference type="SMART" id="SM00862">
    <property type="entry name" value="Trans_reg_C"/>
    <property type="match status" value="1"/>
</dbReference>
<dbReference type="SUPFAM" id="SSF52540">
    <property type="entry name" value="P-loop containing nucleoside triphosphate hydrolases"/>
    <property type="match status" value="1"/>
</dbReference>
<dbReference type="Pfam" id="PF13424">
    <property type="entry name" value="TPR_12"/>
    <property type="match status" value="2"/>
</dbReference>
<dbReference type="GO" id="GO:0003677">
    <property type="term" value="F:DNA binding"/>
    <property type="evidence" value="ECO:0007669"/>
    <property type="project" value="UniProtKB-KW"/>
</dbReference>
<dbReference type="KEGG" id="daur:Daura_27315"/>
<comment type="similarity">
    <text evidence="1">Belongs to the AfsR/DnrI/RedD regulatory family.</text>
</comment>
<dbReference type="PANTHER" id="PTHR35807">
    <property type="entry name" value="TRANSCRIPTIONAL REGULATOR REDD-RELATED"/>
    <property type="match status" value="1"/>
</dbReference>
<dbReference type="InterPro" id="IPR002182">
    <property type="entry name" value="NB-ARC"/>
</dbReference>
<dbReference type="PRINTS" id="PR00364">
    <property type="entry name" value="DISEASERSIST"/>
</dbReference>
<dbReference type="Pfam" id="PF00931">
    <property type="entry name" value="NB-ARC"/>
    <property type="match status" value="1"/>
</dbReference>
<keyword evidence="2" id="KW-0805">Transcription regulation</keyword>
<dbReference type="Gene3D" id="3.40.50.300">
    <property type="entry name" value="P-loop containing nucleotide triphosphate hydrolases"/>
    <property type="match status" value="1"/>
</dbReference>
<dbReference type="SUPFAM" id="SSF46894">
    <property type="entry name" value="C-terminal effector domain of the bipartite response regulators"/>
    <property type="match status" value="1"/>
</dbReference>
<keyword evidence="3" id="KW-0238">DNA-binding</keyword>
<dbReference type="Pfam" id="PF03704">
    <property type="entry name" value="BTAD"/>
    <property type="match status" value="1"/>
</dbReference>
<evidence type="ECO:0000256" key="3">
    <source>
        <dbReference type="ARBA" id="ARBA00023125"/>
    </source>
</evidence>
<dbReference type="EMBL" id="CP073767">
    <property type="protein sequence ID" value="UWZ50537.1"/>
    <property type="molecule type" value="Genomic_DNA"/>
</dbReference>
<name>A0A9Q9I756_9ACTN</name>
<evidence type="ECO:0000256" key="2">
    <source>
        <dbReference type="ARBA" id="ARBA00023015"/>
    </source>
</evidence>
<organism evidence="7 8">
    <name type="scientific">Dactylosporangium aurantiacum</name>
    <dbReference type="NCBI Taxonomy" id="35754"/>
    <lineage>
        <taxon>Bacteria</taxon>
        <taxon>Bacillati</taxon>
        <taxon>Actinomycetota</taxon>
        <taxon>Actinomycetes</taxon>
        <taxon>Micromonosporales</taxon>
        <taxon>Micromonosporaceae</taxon>
        <taxon>Dactylosporangium</taxon>
    </lineage>
</organism>
<dbReference type="AlphaFoldDB" id="A0A9Q9I756"/>
<dbReference type="Gene3D" id="1.10.10.10">
    <property type="entry name" value="Winged helix-like DNA-binding domain superfamily/Winged helix DNA-binding domain"/>
    <property type="match status" value="1"/>
</dbReference>
<sequence>MADSAGRIRIRLLGGVTAGIDHGQGEVAVDLGHERQRCVLAALLVEPGRPVPADVLLDRAWGERLPRHPRDTLYSYLSRLRAALAGGGCAVLRRASGYVVQVDPLDVDLHLFDDLVRRAGTATDGGAFDLLGTALGLWTGDAFGGLDTPWLDGVRRELHRRRRGAQHWHAELALRLDRHAEVLDALLARADADPLDERLAGAALQALHRCGRRSEALARYAELRRQLAEQLGVEPGDELRDLHRRMVRPAGELPAVARPAGGPQQVPAPPAAFTGRAAQLAEVTAAVRATGGGSAAGPVVVIGGPGGVGKTWLALRWAHEYRDRFPDGRLYVHLRGFDPAAEPLCPQAATRRFLAALGVAAEALPADADERQALLRQLLAGRRMLVVLDDARDSAQVVPLLPGSPTVTVLVTSRRRLTGLVAAHGARPVLLGCMTAAEAAELLRARLGAARLAAEPAAAAALLPLCAGLPLALGIVAARAATDPHGRLGTLVAELTARRTRLDALDAGDLAMSLRTVMAGSVRHLTAPAAELFGLLSLGPGPDIGGPAAASLAGRPAAGRWPELRELLDAGLVAEDPPGRFRMHDLVRLYGMELAGAGARGAVRRLLDHYVHSACAAAGLLEPLRDPLPLPPPLPGVRPETFGDRRAAAAWFEAHEQVLPAAVRLAGGAGFDRHAWQLAWAMVYVLDQHGDWHGQVDVHVTAVRSARRLGDDTALAHAHRGLARVYTWLRRFDEARAELAAALAAYRRLGDEAGQGFVYRSLARVSARQGRPDRALTDDRRALAMFDAAGHEHGRAQTLNALGWHLAHLGAHEDAVRCCARAIALQQRLGDRHGEGLTWDTLAYSRHRSGLPGQAVRCYERAAALLREQGDRYQEAVVTEHLGDVYAALGDQAQARAAWRRSAGLLAALGHPDAGAVRAKAAPPAPAPPHA</sequence>
<evidence type="ECO:0000259" key="6">
    <source>
        <dbReference type="SMART" id="SM01043"/>
    </source>
</evidence>
<dbReference type="GO" id="GO:0006355">
    <property type="term" value="P:regulation of DNA-templated transcription"/>
    <property type="evidence" value="ECO:0007669"/>
    <property type="project" value="InterPro"/>
</dbReference>
<evidence type="ECO:0000313" key="8">
    <source>
        <dbReference type="Proteomes" id="UP001058003"/>
    </source>
</evidence>
<evidence type="ECO:0000256" key="4">
    <source>
        <dbReference type="ARBA" id="ARBA00023163"/>
    </source>
</evidence>
<protein>
    <submittedName>
        <fullName evidence="7">Tetratricopeptide repeat protein</fullName>
    </submittedName>
</protein>
<gene>
    <name evidence="7" type="ORF">Daura_27315</name>
</gene>
<dbReference type="SMART" id="SM00028">
    <property type="entry name" value="TPR"/>
    <property type="match status" value="5"/>
</dbReference>
<dbReference type="SMART" id="SM01043">
    <property type="entry name" value="BTAD"/>
    <property type="match status" value="1"/>
</dbReference>
<dbReference type="RefSeq" id="WP_033357406.1">
    <property type="nucleotide sequence ID" value="NZ_CP073767.1"/>
</dbReference>
<dbReference type="InterPro" id="IPR051677">
    <property type="entry name" value="AfsR-DnrI-RedD_regulator"/>
</dbReference>
<accession>A0A9Q9I756</accession>
<dbReference type="InterPro" id="IPR011990">
    <property type="entry name" value="TPR-like_helical_dom_sf"/>
</dbReference>
<keyword evidence="4" id="KW-0804">Transcription</keyword>
<evidence type="ECO:0000313" key="7">
    <source>
        <dbReference type="EMBL" id="UWZ50537.1"/>
    </source>
</evidence>
<dbReference type="CDD" id="cd15831">
    <property type="entry name" value="BTAD"/>
    <property type="match status" value="1"/>
</dbReference>
<proteinExistence type="inferred from homology"/>
<evidence type="ECO:0000256" key="1">
    <source>
        <dbReference type="ARBA" id="ARBA00005820"/>
    </source>
</evidence>
<dbReference type="GO" id="GO:0000160">
    <property type="term" value="P:phosphorelay signal transduction system"/>
    <property type="evidence" value="ECO:0007669"/>
    <property type="project" value="InterPro"/>
</dbReference>
<keyword evidence="8" id="KW-1185">Reference proteome</keyword>
<dbReference type="InterPro" id="IPR016032">
    <property type="entry name" value="Sig_transdc_resp-reg_C-effctor"/>
</dbReference>
<dbReference type="Gene3D" id="1.25.40.10">
    <property type="entry name" value="Tetratricopeptide repeat domain"/>
    <property type="match status" value="2"/>
</dbReference>
<dbReference type="PANTHER" id="PTHR35807:SF1">
    <property type="entry name" value="TRANSCRIPTIONAL REGULATOR REDD"/>
    <property type="match status" value="1"/>
</dbReference>